<gene>
    <name evidence="1" type="primary">BBX</name>
</gene>
<feature type="non-terminal residue" evidence="1">
    <location>
        <position position="1"/>
    </location>
</feature>
<proteinExistence type="predicted"/>
<name>A0A1A8DK65_NOTKA</name>
<dbReference type="AlphaFoldDB" id="A0A1A8DK65"/>
<reference evidence="1" key="2">
    <citation type="submission" date="2016-06" db="EMBL/GenBank/DDBJ databases">
        <title>The genome of a short-lived fish provides insights into sex chromosome evolution and the genetic control of aging.</title>
        <authorList>
            <person name="Reichwald K."/>
            <person name="Felder M."/>
            <person name="Petzold A."/>
            <person name="Koch P."/>
            <person name="Groth M."/>
            <person name="Platzer M."/>
        </authorList>
    </citation>
    <scope>NUCLEOTIDE SEQUENCE</scope>
    <source>
        <tissue evidence="1">Brain</tissue>
    </source>
</reference>
<accession>A0A1A8DK65</accession>
<protein>
    <submittedName>
        <fullName evidence="1">Bobby sox homolog</fullName>
    </submittedName>
</protein>
<reference evidence="1" key="1">
    <citation type="submission" date="2016-05" db="EMBL/GenBank/DDBJ databases">
        <authorList>
            <person name="Lavstsen T."/>
            <person name="Jespersen J.S."/>
        </authorList>
    </citation>
    <scope>NUCLEOTIDE SEQUENCE</scope>
    <source>
        <tissue evidence="1">Brain</tissue>
    </source>
</reference>
<sequence length="35" mass="3787">CLSLIFLSVSDLPASPSPPEKLLPASFFFTSQVTF</sequence>
<dbReference type="EMBL" id="HAEA01005176">
    <property type="protein sequence ID" value="SBQ33656.1"/>
    <property type="molecule type" value="Transcribed_RNA"/>
</dbReference>
<evidence type="ECO:0000313" key="1">
    <source>
        <dbReference type="EMBL" id="SBQ33656.1"/>
    </source>
</evidence>
<organism evidence="1">
    <name type="scientific">Nothobranchius kadleci</name>
    <name type="common">African annual killifish</name>
    <dbReference type="NCBI Taxonomy" id="1051664"/>
    <lineage>
        <taxon>Eukaryota</taxon>
        <taxon>Metazoa</taxon>
        <taxon>Chordata</taxon>
        <taxon>Craniata</taxon>
        <taxon>Vertebrata</taxon>
        <taxon>Euteleostomi</taxon>
        <taxon>Actinopterygii</taxon>
        <taxon>Neopterygii</taxon>
        <taxon>Teleostei</taxon>
        <taxon>Neoteleostei</taxon>
        <taxon>Acanthomorphata</taxon>
        <taxon>Ovalentaria</taxon>
        <taxon>Atherinomorphae</taxon>
        <taxon>Cyprinodontiformes</taxon>
        <taxon>Nothobranchiidae</taxon>
        <taxon>Nothobranchius</taxon>
    </lineage>
</organism>